<dbReference type="EMBL" id="JAKUCV010004026">
    <property type="protein sequence ID" value="KAJ4836741.1"/>
    <property type="molecule type" value="Genomic_DNA"/>
</dbReference>
<reference evidence="2" key="1">
    <citation type="submission" date="2022-02" db="EMBL/GenBank/DDBJ databases">
        <authorList>
            <person name="Henning P.M."/>
            <person name="McCubbin A.G."/>
            <person name="Shore J.S."/>
        </authorList>
    </citation>
    <scope>NUCLEOTIDE SEQUENCE</scope>
    <source>
        <strain evidence="2">F60SS</strain>
        <tissue evidence="2">Leaves</tissue>
    </source>
</reference>
<sequence>MEVRRNKVQNLSSSPCAPTVEDVFGGPCHHLVTKRPKPHTLKNHSNLPHSIGNKDTTSDNVVRSEVDDGEFWQMGLDPLYLQNLKVIGIYQNLGEALRQICEDVAMISTRVRLEMGRRGGSEGCVVSYGEIRMLLNAMACSSSQGFQE</sequence>
<gene>
    <name evidence="2" type="ORF">Tsubulata_005124</name>
</gene>
<feature type="compositionally biased region" description="Polar residues" evidence="1">
    <location>
        <begin position="43"/>
        <end position="58"/>
    </location>
</feature>
<evidence type="ECO:0000313" key="2">
    <source>
        <dbReference type="EMBL" id="KAJ4836741.1"/>
    </source>
</evidence>
<dbReference type="AlphaFoldDB" id="A0A9Q0FSE8"/>
<accession>A0A9Q0FSE8</accession>
<keyword evidence="3" id="KW-1185">Reference proteome</keyword>
<comment type="caution">
    <text evidence="2">The sequence shown here is derived from an EMBL/GenBank/DDBJ whole genome shotgun (WGS) entry which is preliminary data.</text>
</comment>
<dbReference type="Proteomes" id="UP001141552">
    <property type="component" value="Unassembled WGS sequence"/>
</dbReference>
<organism evidence="2 3">
    <name type="scientific">Turnera subulata</name>
    <dbReference type="NCBI Taxonomy" id="218843"/>
    <lineage>
        <taxon>Eukaryota</taxon>
        <taxon>Viridiplantae</taxon>
        <taxon>Streptophyta</taxon>
        <taxon>Embryophyta</taxon>
        <taxon>Tracheophyta</taxon>
        <taxon>Spermatophyta</taxon>
        <taxon>Magnoliopsida</taxon>
        <taxon>eudicotyledons</taxon>
        <taxon>Gunneridae</taxon>
        <taxon>Pentapetalae</taxon>
        <taxon>rosids</taxon>
        <taxon>fabids</taxon>
        <taxon>Malpighiales</taxon>
        <taxon>Passifloraceae</taxon>
        <taxon>Turnera</taxon>
    </lineage>
</organism>
<evidence type="ECO:0000256" key="1">
    <source>
        <dbReference type="SAM" id="MobiDB-lite"/>
    </source>
</evidence>
<evidence type="ECO:0000313" key="3">
    <source>
        <dbReference type="Proteomes" id="UP001141552"/>
    </source>
</evidence>
<name>A0A9Q0FSE8_9ROSI</name>
<proteinExistence type="predicted"/>
<feature type="region of interest" description="Disordered" evidence="1">
    <location>
        <begin position="36"/>
        <end position="58"/>
    </location>
</feature>
<protein>
    <submittedName>
        <fullName evidence="2">Uncharacterized protein</fullName>
    </submittedName>
</protein>
<reference evidence="2" key="2">
    <citation type="journal article" date="2023" name="Plants (Basel)">
        <title>Annotation of the Turnera subulata (Passifloraceae) Draft Genome Reveals the S-Locus Evolved after the Divergence of Turneroideae from Passifloroideae in a Stepwise Manner.</title>
        <authorList>
            <person name="Henning P.M."/>
            <person name="Roalson E.H."/>
            <person name="Mir W."/>
            <person name="McCubbin A.G."/>
            <person name="Shore J.S."/>
        </authorList>
    </citation>
    <scope>NUCLEOTIDE SEQUENCE</scope>
    <source>
        <strain evidence="2">F60SS</strain>
    </source>
</reference>